<protein>
    <submittedName>
        <fullName evidence="2">Uncharacterized protein</fullName>
    </submittedName>
</protein>
<dbReference type="EMBL" id="KX898399">
    <property type="protein sequence ID" value="ARB11113.1"/>
    <property type="molecule type" value="Genomic_DNA"/>
</dbReference>
<feature type="region of interest" description="Disordered" evidence="1">
    <location>
        <begin position="140"/>
        <end position="287"/>
    </location>
</feature>
<feature type="compositionally biased region" description="Low complexity" evidence="1">
    <location>
        <begin position="165"/>
        <end position="272"/>
    </location>
</feature>
<dbReference type="InterPro" id="IPR007731">
    <property type="entry name" value="DUF669"/>
</dbReference>
<gene>
    <name evidence="2" type="ORF">JG012_00045</name>
</gene>
<organism evidence="2 3">
    <name type="scientific">Pseudomonas phage JG012</name>
    <dbReference type="NCBI Taxonomy" id="1970799"/>
    <lineage>
        <taxon>Viruses</taxon>
        <taxon>Duplodnaviria</taxon>
        <taxon>Heunggongvirae</taxon>
        <taxon>Uroviricota</taxon>
        <taxon>Caudoviricetes</taxon>
        <taxon>Queuovirinae</taxon>
        <taxon>Nipunavirus</taxon>
        <taxon>Nipunavirus quinobequin</taxon>
        <taxon>Nipunavirus NP1</taxon>
    </lineage>
</organism>
<evidence type="ECO:0000313" key="3">
    <source>
        <dbReference type="Proteomes" id="UP000241297"/>
    </source>
</evidence>
<dbReference type="Proteomes" id="UP000241297">
    <property type="component" value="Segment"/>
</dbReference>
<feature type="compositionally biased region" description="Gly residues" evidence="1">
    <location>
        <begin position="147"/>
        <end position="164"/>
    </location>
</feature>
<reference evidence="2 3" key="1">
    <citation type="submission" date="2016-09" db="EMBL/GenBank/DDBJ databases">
        <title>Characterization of the lytic Pseudomonas aeruginosa bacteriophage JG012 and the possible use for the detection of living P. aeruginosa.</title>
        <authorList>
            <person name="Uhlig C.M."/>
            <person name="Diekmann N."/>
            <person name="Peters S."/>
            <person name="Krause U."/>
            <person name="Garbe J."/>
            <person name="Bunk B."/>
            <person name="Rohde M."/>
            <person name="Schobert M."/>
            <person name="Jahn D."/>
        </authorList>
    </citation>
    <scope>NUCLEOTIDE SEQUENCE [LARGE SCALE GENOMIC DNA]</scope>
</reference>
<evidence type="ECO:0000256" key="1">
    <source>
        <dbReference type="SAM" id="MobiDB-lite"/>
    </source>
</evidence>
<accession>A0A2H4GY11</accession>
<evidence type="ECO:0000313" key="2">
    <source>
        <dbReference type="EMBL" id="ARB11113.1"/>
    </source>
</evidence>
<sequence>MAQLNFDATQVAPDLGFETVPAGWYNAMIDESEMKPTKDGSGAYLQTRFNIIDGQYANRKIYMRLNLRNTNPVAQEIAYKQLSAIAHAVGVLHVQDSSQLHGLPMKIKVKLRKDTSGQYEDSNEISSIKNINEQVDMGSQAAAPAGGFSGAPAGGMPPGFGAPQGGFAPQAAPQQAPAQQPWQQPAQQQAPAPQAAPQQPWQQAPAPQPASQPQQAPAQAAPAQQPWQQPAAAQPWQQAPQQQAPVQQPAPQQAAPAPQQAAPAPQQAAPAGFNPQTAIPPWAQPQQ</sequence>
<dbReference type="Pfam" id="PF05037">
    <property type="entry name" value="DUF669"/>
    <property type="match status" value="1"/>
</dbReference>
<name>A0A2H4GY11_9CAUD</name>
<proteinExistence type="predicted"/>